<proteinExistence type="predicted"/>
<dbReference type="EMBL" id="CP010070">
    <property type="protein sequence ID" value="AIZ56123.1"/>
    <property type="molecule type" value="Genomic_DNA"/>
</dbReference>
<dbReference type="SUPFAM" id="SSF52540">
    <property type="entry name" value="P-loop containing nucleoside triphosphate hydrolases"/>
    <property type="match status" value="1"/>
</dbReference>
<name>A0A0A7LAW1_9ARCH</name>
<dbReference type="HOGENOM" id="CLU_000604_1_11_2"/>
<dbReference type="AlphaFoldDB" id="A0A0A7LAW1"/>
<dbReference type="PANTHER" id="PTHR42794">
    <property type="entry name" value="HEMIN IMPORT ATP-BINDING PROTEIN HMUV"/>
    <property type="match status" value="1"/>
</dbReference>
<dbReference type="KEGG" id="mear:Mpt1_c02230"/>
<dbReference type="EC" id="3.6.3.33" evidence="5"/>
<sequence>MTDEPPLLELSGLNKIYENGFHAVKNVSFTIESGLLVGLIGPNGCGKTSMMRCINQMHKISSGDVLIDGESVLGKTPADIARKVSNVPAELKASFGLTVYETVMLGRYPYLQNVWWETDEDEDLVEDVMKKFGVYELRDRPLNMLSSGERQRALIAKAYVQEPRLMLVDEPTAHLDMKYKLEVMEYLNAMVKKDMSILVAEHDISLMARYCKKCIIMKRGEIYAIGDPKEVITEQLIQDVYEVSASVGFDKDGELFVLPKRYTGNYHL</sequence>
<dbReference type="InterPro" id="IPR003593">
    <property type="entry name" value="AAA+_ATPase"/>
</dbReference>
<evidence type="ECO:0000313" key="5">
    <source>
        <dbReference type="EMBL" id="AIZ56123.1"/>
    </source>
</evidence>
<evidence type="ECO:0000259" key="4">
    <source>
        <dbReference type="PROSITE" id="PS50893"/>
    </source>
</evidence>
<keyword evidence="3" id="KW-0067">ATP-binding</keyword>
<dbReference type="CDD" id="cd03214">
    <property type="entry name" value="ABC_Iron-Siderophores_B12_Hemin"/>
    <property type="match status" value="1"/>
</dbReference>
<dbReference type="Pfam" id="PF00005">
    <property type="entry name" value="ABC_tran"/>
    <property type="match status" value="1"/>
</dbReference>
<evidence type="ECO:0000313" key="6">
    <source>
        <dbReference type="Proteomes" id="UP000030787"/>
    </source>
</evidence>
<reference evidence="5 6" key="1">
    <citation type="journal article" date="2014" name="Appl. Environ. Microbiol.">
        <title>Comparative Genome Analysis of 'Candidatus Methanoplasma termitum' Indicates a New Mode of Energy Metabolism in the Seventh Order of Methanogens.</title>
        <authorList>
            <person name="Lang K."/>
            <person name="Schuldes J."/>
            <person name="Klingl A."/>
            <person name="Poehlein A."/>
            <person name="Daniel R."/>
            <person name="Brune A."/>
        </authorList>
    </citation>
    <scope>NUCLEOTIDE SEQUENCE [LARGE SCALE GENOMIC DNA]</scope>
    <source>
        <strain evidence="6">Mpt1</strain>
    </source>
</reference>
<organism evidence="5 6">
    <name type="scientific">Candidatus Methanoplasma termitum</name>
    <dbReference type="NCBI Taxonomy" id="1577791"/>
    <lineage>
        <taxon>Archaea</taxon>
        <taxon>Methanobacteriati</taxon>
        <taxon>Thermoplasmatota</taxon>
        <taxon>Thermoplasmata</taxon>
        <taxon>Methanomassiliicoccales</taxon>
        <taxon>Methanomassiliicoccaceae</taxon>
        <taxon>Candidatus Methanoplasma</taxon>
    </lineage>
</organism>
<evidence type="ECO:0000256" key="2">
    <source>
        <dbReference type="ARBA" id="ARBA00022741"/>
    </source>
</evidence>
<dbReference type="GeneID" id="24817896"/>
<feature type="domain" description="ABC transporter" evidence="4">
    <location>
        <begin position="8"/>
        <end position="244"/>
    </location>
</feature>
<dbReference type="PANTHER" id="PTHR42794:SF2">
    <property type="entry name" value="ABC TRANSPORTER ATP-BINDING PROTEIN"/>
    <property type="match status" value="1"/>
</dbReference>
<dbReference type="FunFam" id="3.40.50.300:FF:000134">
    <property type="entry name" value="Iron-enterobactin ABC transporter ATP-binding protein"/>
    <property type="match status" value="1"/>
</dbReference>
<dbReference type="InterPro" id="IPR003439">
    <property type="entry name" value="ABC_transporter-like_ATP-bd"/>
</dbReference>
<evidence type="ECO:0000256" key="3">
    <source>
        <dbReference type="ARBA" id="ARBA00022840"/>
    </source>
</evidence>
<gene>
    <name evidence="5" type="primary">btuD1</name>
    <name evidence="5" type="ORF">Mpt1_c02230</name>
</gene>
<dbReference type="Proteomes" id="UP000030787">
    <property type="component" value="Chromosome"/>
</dbReference>
<dbReference type="Gene3D" id="3.40.50.300">
    <property type="entry name" value="P-loop containing nucleotide triphosphate hydrolases"/>
    <property type="match status" value="1"/>
</dbReference>
<dbReference type="InterPro" id="IPR017871">
    <property type="entry name" value="ABC_transporter-like_CS"/>
</dbReference>
<dbReference type="RefSeq" id="WP_048111480.1">
    <property type="nucleotide sequence ID" value="NZ_CP010070.1"/>
</dbReference>
<dbReference type="InterPro" id="IPR027417">
    <property type="entry name" value="P-loop_NTPase"/>
</dbReference>
<dbReference type="PROSITE" id="PS00211">
    <property type="entry name" value="ABC_TRANSPORTER_1"/>
    <property type="match status" value="1"/>
</dbReference>
<dbReference type="GO" id="GO:0005524">
    <property type="term" value="F:ATP binding"/>
    <property type="evidence" value="ECO:0007669"/>
    <property type="project" value="UniProtKB-KW"/>
</dbReference>
<dbReference type="GO" id="GO:0016887">
    <property type="term" value="F:ATP hydrolysis activity"/>
    <property type="evidence" value="ECO:0007669"/>
    <property type="project" value="InterPro"/>
</dbReference>
<keyword evidence="6" id="KW-1185">Reference proteome</keyword>
<keyword evidence="5" id="KW-0378">Hydrolase</keyword>
<keyword evidence="2" id="KW-0547">Nucleotide-binding</keyword>
<dbReference type="STRING" id="1577791.Mpt1_c02230"/>
<keyword evidence="1" id="KW-0813">Transport</keyword>
<accession>A0A0A7LAW1</accession>
<evidence type="ECO:0000256" key="1">
    <source>
        <dbReference type="ARBA" id="ARBA00022448"/>
    </source>
</evidence>
<protein>
    <submittedName>
        <fullName evidence="5">BtuD1 protein</fullName>
        <ecNumber evidence="5">3.6.3.33</ecNumber>
    </submittedName>
</protein>
<dbReference type="PROSITE" id="PS50893">
    <property type="entry name" value="ABC_TRANSPORTER_2"/>
    <property type="match status" value="1"/>
</dbReference>
<dbReference type="SMART" id="SM00382">
    <property type="entry name" value="AAA"/>
    <property type="match status" value="1"/>
</dbReference>